<evidence type="ECO:0000256" key="6">
    <source>
        <dbReference type="SAM" id="Phobius"/>
    </source>
</evidence>
<dbReference type="EMBL" id="AP009049">
    <property type="protein sequence ID" value="BAH08031.1"/>
    <property type="molecule type" value="Genomic_DNA"/>
</dbReference>
<evidence type="ECO:0000313" key="7">
    <source>
        <dbReference type="EMBL" id="BAH08031.1"/>
    </source>
</evidence>
<keyword evidence="3 6" id="KW-0812">Transmembrane</keyword>
<feature type="transmembrane region" description="Helical" evidence="6">
    <location>
        <begin position="261"/>
        <end position="293"/>
    </location>
</feature>
<dbReference type="InterPro" id="IPR050367">
    <property type="entry name" value="APC_superfamily"/>
</dbReference>
<dbReference type="HOGENOM" id="CLU_007946_18_0_9"/>
<accession>B9E6A6</accession>
<proteinExistence type="predicted"/>
<feature type="transmembrane region" description="Helical" evidence="6">
    <location>
        <begin position="232"/>
        <end position="255"/>
    </location>
</feature>
<dbReference type="KEGG" id="ckr:CKR_2980"/>
<gene>
    <name evidence="7" type="ordered locus">CKR_2980</name>
</gene>
<feature type="transmembrane region" description="Helical" evidence="6">
    <location>
        <begin position="53"/>
        <end position="75"/>
    </location>
</feature>
<dbReference type="PANTHER" id="PTHR42770">
    <property type="entry name" value="AMINO ACID TRANSPORTER-RELATED"/>
    <property type="match status" value="1"/>
</dbReference>
<feature type="transmembrane region" description="Helical" evidence="6">
    <location>
        <begin position="356"/>
        <end position="373"/>
    </location>
</feature>
<evidence type="ECO:0000256" key="4">
    <source>
        <dbReference type="ARBA" id="ARBA00022989"/>
    </source>
</evidence>
<dbReference type="Pfam" id="PF13520">
    <property type="entry name" value="AA_permease_2"/>
    <property type="match status" value="1"/>
</dbReference>
<dbReference type="Proteomes" id="UP000007969">
    <property type="component" value="Chromosome"/>
</dbReference>
<feature type="transmembrane region" description="Helical" evidence="6">
    <location>
        <begin position="198"/>
        <end position="220"/>
    </location>
</feature>
<dbReference type="GO" id="GO:0005886">
    <property type="term" value="C:plasma membrane"/>
    <property type="evidence" value="ECO:0007669"/>
    <property type="project" value="UniProtKB-SubCell"/>
</dbReference>
<keyword evidence="2" id="KW-1003">Cell membrane</keyword>
<feature type="transmembrane region" description="Helical" evidence="6">
    <location>
        <begin position="21"/>
        <end position="47"/>
    </location>
</feature>
<dbReference type="Gene3D" id="1.20.1740.10">
    <property type="entry name" value="Amino acid/polyamine transporter I"/>
    <property type="match status" value="1"/>
</dbReference>
<dbReference type="GO" id="GO:0022857">
    <property type="term" value="F:transmembrane transporter activity"/>
    <property type="evidence" value="ECO:0007669"/>
    <property type="project" value="InterPro"/>
</dbReference>
<comment type="subcellular location">
    <subcellularLocation>
        <location evidence="1">Cell membrane</location>
        <topology evidence="1">Multi-pass membrane protein</topology>
    </subcellularLocation>
</comment>
<feature type="transmembrane region" description="Helical" evidence="6">
    <location>
        <begin position="135"/>
        <end position="154"/>
    </location>
</feature>
<reference evidence="8" key="1">
    <citation type="submission" date="2005-09" db="EMBL/GenBank/DDBJ databases">
        <title>Complete genome sequence of Clostridium kluyveri and comparative genomics of Clostridia species.</title>
        <authorList>
            <person name="Inui M."/>
            <person name="Nonaka H."/>
            <person name="Shinoda Y."/>
            <person name="Ikenaga Y."/>
            <person name="Abe M."/>
            <person name="Naito K."/>
            <person name="Vertes A.A."/>
            <person name="Yukawa H."/>
        </authorList>
    </citation>
    <scope>NUCLEOTIDE SEQUENCE [LARGE SCALE GENOMIC DNA]</scope>
    <source>
        <strain evidence="8">NBRC 12016</strain>
    </source>
</reference>
<dbReference type="PIRSF" id="PIRSF006060">
    <property type="entry name" value="AA_transporter"/>
    <property type="match status" value="1"/>
</dbReference>
<evidence type="ECO:0000256" key="2">
    <source>
        <dbReference type="ARBA" id="ARBA00022475"/>
    </source>
</evidence>
<feature type="transmembrane region" description="Helical" evidence="6">
    <location>
        <begin position="380"/>
        <end position="413"/>
    </location>
</feature>
<feature type="transmembrane region" description="Helical" evidence="6">
    <location>
        <begin position="161"/>
        <end position="186"/>
    </location>
</feature>
<dbReference type="AlphaFoldDB" id="B9E6A6"/>
<evidence type="ECO:0000313" key="8">
    <source>
        <dbReference type="Proteomes" id="UP000007969"/>
    </source>
</evidence>
<keyword evidence="5 6" id="KW-0472">Membrane</keyword>
<protein>
    <recommendedName>
        <fullName evidence="9">Amino acid permease</fullName>
    </recommendedName>
</protein>
<name>B9E6A6_CLOK1</name>
<dbReference type="PANTHER" id="PTHR42770:SF13">
    <property type="entry name" value="L-METHIONINE_BRANCHED-CHAIN AMINO ACID EXPORTER YJEH"/>
    <property type="match status" value="1"/>
</dbReference>
<feature type="transmembrane region" description="Helical" evidence="6">
    <location>
        <begin position="104"/>
        <end position="123"/>
    </location>
</feature>
<sequence length="429" mass="46310">MIKIQVIFRKSGESMDKNRNIGVVTLCGLIVGPVLGSGIVLLPPIAYEVIGQWAILAWIVIMALGIVFAYVFVFLSLKSPGNEGIAIAVGNTLGVFWRELTENFLTAAVCFGPVAVLITAAGFLKNFGVFSNVKIEIIAFGIEIICVCIIISGVKTLGRVTFMLTAFTAVLLLCGSIYALIFNSHIGLPNTAFSLSKFGYTLLILFWAIVGWEVIGNYIEDIENPKKTLMKAMTISLVIIAVLYLAAALSIQSVLGGKHDIIAIMTPLFGIFALPIIGIIAIGLCMCTYLMVVGAVSRMSALRAAQNRLPGYLSYLNRNQSPVNAVITFVIIHSLVMLLTGMGILSLDSVVTCANVFFLCNAIIGLVAGFRLLHSTKIRIAIGILIIAFTLLLFKSNLWSILLLVIVILLSLYNNKKSSVINISEKTVL</sequence>
<feature type="transmembrane region" description="Helical" evidence="6">
    <location>
        <begin position="323"/>
        <end position="344"/>
    </location>
</feature>
<dbReference type="InterPro" id="IPR002293">
    <property type="entry name" value="AA/rel_permease1"/>
</dbReference>
<evidence type="ECO:0008006" key="9">
    <source>
        <dbReference type="Google" id="ProtNLM"/>
    </source>
</evidence>
<evidence type="ECO:0000256" key="5">
    <source>
        <dbReference type="ARBA" id="ARBA00023136"/>
    </source>
</evidence>
<organism evidence="7 8">
    <name type="scientific">Clostridium kluyveri (strain NBRC 12016)</name>
    <dbReference type="NCBI Taxonomy" id="583346"/>
    <lineage>
        <taxon>Bacteria</taxon>
        <taxon>Bacillati</taxon>
        <taxon>Bacillota</taxon>
        <taxon>Clostridia</taxon>
        <taxon>Eubacteriales</taxon>
        <taxon>Clostridiaceae</taxon>
        <taxon>Clostridium</taxon>
    </lineage>
</organism>
<evidence type="ECO:0000256" key="3">
    <source>
        <dbReference type="ARBA" id="ARBA00022692"/>
    </source>
</evidence>
<evidence type="ECO:0000256" key="1">
    <source>
        <dbReference type="ARBA" id="ARBA00004651"/>
    </source>
</evidence>
<keyword evidence="4 6" id="KW-1133">Transmembrane helix</keyword>